<dbReference type="KEGG" id="fcy:FRACYDRAFT_254562"/>
<evidence type="ECO:0000256" key="1">
    <source>
        <dbReference type="SAM" id="MobiDB-lite"/>
    </source>
</evidence>
<evidence type="ECO:0000313" key="5">
    <source>
        <dbReference type="Proteomes" id="UP000095751"/>
    </source>
</evidence>
<dbReference type="AlphaFoldDB" id="A0A1E7EKU9"/>
<evidence type="ECO:0000256" key="2">
    <source>
        <dbReference type="SAM" id="SignalP"/>
    </source>
</evidence>
<name>A0A1E7EKU9_9STRA</name>
<dbReference type="InterPro" id="IPR000782">
    <property type="entry name" value="FAS1_domain"/>
</dbReference>
<accession>A0A1E7EKU9</accession>
<feature type="domain" description="FAS1" evidence="3">
    <location>
        <begin position="217"/>
        <end position="358"/>
    </location>
</feature>
<dbReference type="OrthoDB" id="286301at2759"/>
<keyword evidence="5" id="KW-1185">Reference proteome</keyword>
<feature type="region of interest" description="Disordered" evidence="1">
    <location>
        <begin position="50"/>
        <end position="94"/>
    </location>
</feature>
<dbReference type="SMART" id="SM00554">
    <property type="entry name" value="FAS1"/>
    <property type="match status" value="1"/>
</dbReference>
<reference evidence="4 5" key="1">
    <citation type="submission" date="2016-09" db="EMBL/GenBank/DDBJ databases">
        <title>Extensive genetic diversity and differential bi-allelic expression allows diatom success in the polar Southern Ocean.</title>
        <authorList>
            <consortium name="DOE Joint Genome Institute"/>
            <person name="Mock T."/>
            <person name="Otillar R.P."/>
            <person name="Strauss J."/>
            <person name="Dupont C."/>
            <person name="Frickenhaus S."/>
            <person name="Maumus F."/>
            <person name="Mcmullan M."/>
            <person name="Sanges R."/>
            <person name="Schmutz J."/>
            <person name="Toseland A."/>
            <person name="Valas R."/>
            <person name="Veluchamy A."/>
            <person name="Ward B.J."/>
            <person name="Allen A."/>
            <person name="Barry K."/>
            <person name="Falciatore A."/>
            <person name="Ferrante M."/>
            <person name="Fortunato A.E."/>
            <person name="Gloeckner G."/>
            <person name="Gruber A."/>
            <person name="Hipkin R."/>
            <person name="Janech M."/>
            <person name="Kroth P."/>
            <person name="Leese F."/>
            <person name="Lindquist E."/>
            <person name="Lyon B.R."/>
            <person name="Martin J."/>
            <person name="Mayer C."/>
            <person name="Parker M."/>
            <person name="Quesneville H."/>
            <person name="Raymond J."/>
            <person name="Uhlig C."/>
            <person name="Valentin K.U."/>
            <person name="Worden A.Z."/>
            <person name="Armbrust E.V."/>
            <person name="Bowler C."/>
            <person name="Green B."/>
            <person name="Moulton V."/>
            <person name="Van Oosterhout C."/>
            <person name="Grigoriev I."/>
        </authorList>
    </citation>
    <scope>NUCLEOTIDE SEQUENCE [LARGE SCALE GENOMIC DNA]</scope>
    <source>
        <strain evidence="4 5">CCMP1102</strain>
    </source>
</reference>
<feature type="compositionally biased region" description="Acidic residues" evidence="1">
    <location>
        <begin position="78"/>
        <end position="88"/>
    </location>
</feature>
<organism evidence="4 5">
    <name type="scientific">Fragilariopsis cylindrus CCMP1102</name>
    <dbReference type="NCBI Taxonomy" id="635003"/>
    <lineage>
        <taxon>Eukaryota</taxon>
        <taxon>Sar</taxon>
        <taxon>Stramenopiles</taxon>
        <taxon>Ochrophyta</taxon>
        <taxon>Bacillariophyta</taxon>
        <taxon>Bacillariophyceae</taxon>
        <taxon>Bacillariophycidae</taxon>
        <taxon>Bacillariales</taxon>
        <taxon>Bacillariaceae</taxon>
        <taxon>Fragilariopsis</taxon>
    </lineage>
</organism>
<gene>
    <name evidence="4" type="ORF">FRACYDRAFT_254562</name>
</gene>
<feature type="signal peptide" evidence="2">
    <location>
        <begin position="1"/>
        <end position="23"/>
    </location>
</feature>
<dbReference type="Gene3D" id="2.30.180.10">
    <property type="entry name" value="FAS1 domain"/>
    <property type="match status" value="1"/>
</dbReference>
<evidence type="ECO:0000259" key="3">
    <source>
        <dbReference type="PROSITE" id="PS50213"/>
    </source>
</evidence>
<proteinExistence type="predicted"/>
<dbReference type="EMBL" id="KV784408">
    <property type="protein sequence ID" value="OEU06541.1"/>
    <property type="molecule type" value="Genomic_DNA"/>
</dbReference>
<dbReference type="InterPro" id="IPR036378">
    <property type="entry name" value="FAS1_dom_sf"/>
</dbReference>
<feature type="compositionally biased region" description="Low complexity" evidence="1">
    <location>
        <begin position="59"/>
        <end position="77"/>
    </location>
</feature>
<sequence>MKLFNILSFLTVGVVATVASASASTSDETGSQVFLRGADIIIASDINDDASSRRRLEDTAGSDSDTSSNGTTDASTDASDDDTADSDSDTSSNVDKHGCYCCENEYDGGDLSCRTDHKGRYCCGAEDQCSEDAVHPTTDDSTSTDTDASTDASTDFKKCPVDKHGCYCCENEYDGGDLSCRTDHKGRYCCGAEDQCSEDAVHPTTDDTSTSVSEDDCTTIVNTVCAMENTTEFCDILQKAMEEDNNIFPDPKYTLFVPTDDAISKVEGVLEDLFDSKELQRIIGFHIYQGIELTSSELVCGEKITSVNSFNDTSRTKCEGDIKYQKGNGNTKHGSLPKILSTDKMACNGVIHTLDYVMFPVSLTQLEDNEPQA</sequence>
<dbReference type="InParanoid" id="A0A1E7EKU9"/>
<keyword evidence="2" id="KW-0732">Signal</keyword>
<dbReference type="Proteomes" id="UP000095751">
    <property type="component" value="Unassembled WGS sequence"/>
</dbReference>
<dbReference type="Pfam" id="PF02469">
    <property type="entry name" value="Fasciclin"/>
    <property type="match status" value="1"/>
</dbReference>
<feature type="chain" id="PRO_5009191969" description="FAS1 domain-containing protein" evidence="2">
    <location>
        <begin position="24"/>
        <end position="373"/>
    </location>
</feature>
<dbReference type="PROSITE" id="PS50213">
    <property type="entry name" value="FAS1"/>
    <property type="match status" value="1"/>
</dbReference>
<evidence type="ECO:0000313" key="4">
    <source>
        <dbReference type="EMBL" id="OEU06541.1"/>
    </source>
</evidence>
<protein>
    <recommendedName>
        <fullName evidence="3">FAS1 domain-containing protein</fullName>
    </recommendedName>
</protein>
<dbReference type="SUPFAM" id="SSF82153">
    <property type="entry name" value="FAS1 domain"/>
    <property type="match status" value="1"/>
</dbReference>